<reference evidence="2" key="1">
    <citation type="submission" date="2021-01" db="EMBL/GenBank/DDBJ databases">
        <title>Genome seq and assembly of Tabrizicola sp. KVB23.</title>
        <authorList>
            <person name="Chhetri G."/>
        </authorList>
    </citation>
    <scope>NUCLEOTIDE SEQUENCE</scope>
    <source>
        <strain evidence="2">KVB23</strain>
    </source>
</reference>
<sequence>MNKAITQGLVLMPPAFSAGLNLWSREDGLPGQGSYLAQANAAYVPSDQDFGGCLELQKTTTTQKLRCFQNIPCQPSLYLRVTAKVKTMSGALPSVAIAGWAGTSGGANVTTAQQVGPSVALTGYGTVVTVTAIIGSGNRQGVDMVWGTAPAFGHFGLNLTGANGGIVRIDDIQIEDVTDVFHAEMFNWVDVRDYGAKGDGITDDRDAFEAADTAAAGRTVVVSPGSYFIGSNLTFDNPVKFEGTITMPDAARLACTHDFDLETYASAFGNELLGFKKALQALFYFTDHVELDLKGRRVELDGPIDVATLSGLTNFAQRRLICNGQLTTLPGTPWATATVTSTATYTTANTQKLTGVTNIAQIPVGARISGTGVGREVYVTGRNLATATLDLSAPLVGGSGTRSYTFDRYKYMLDFSGFAQLSKFELVNLEILCGGDASGVLLAATGSTFRVADCVINRPKDRGITSYNQGCQGLLIDDCQFLSNEQGVPAQTRTTLALNTNQNDVKIRNCRAAKFGTTVVMQGTGNLILGNHIFQGDDEPTGTRRAAIVLTTPNSMTTITGNYIDNCFVELTNEHSDQPDYNAQYSFGGLTITGNTFTAQSVGAWFSWIVVTPRGTGHFISGLSVMGNVFRCREVSIDRVERVDTTYAPLVYTGFRNVIFDANTYNGVSQETSSPLLIEHVQATASDTWVVDGAGYMPFLGRARNVTGVVLEGALTNAANATQWAQPYALTEQGASGGQVNLKWPSAVKGRAQVTIRCDNPI</sequence>
<dbReference type="RefSeq" id="WP_202657547.1">
    <property type="nucleotide sequence ID" value="NZ_JAESVP010000001.1"/>
</dbReference>
<evidence type="ECO:0000313" key="3">
    <source>
        <dbReference type="Proteomes" id="UP000619033"/>
    </source>
</evidence>
<dbReference type="Pfam" id="PF12708">
    <property type="entry name" value="Pect-lyase_RHGA_epim"/>
    <property type="match status" value="1"/>
</dbReference>
<name>A0A8J7MNK2_9RHOB</name>
<proteinExistence type="predicted"/>
<dbReference type="AlphaFoldDB" id="A0A8J7MNK2"/>
<dbReference type="SUPFAM" id="SSF51126">
    <property type="entry name" value="Pectin lyase-like"/>
    <property type="match status" value="1"/>
</dbReference>
<evidence type="ECO:0000313" key="2">
    <source>
        <dbReference type="EMBL" id="MBL4926743.1"/>
    </source>
</evidence>
<dbReference type="EMBL" id="JAESVP010000001">
    <property type="protein sequence ID" value="MBL4926743.1"/>
    <property type="molecule type" value="Genomic_DNA"/>
</dbReference>
<dbReference type="InterPro" id="IPR011050">
    <property type="entry name" value="Pectin_lyase_fold/virulence"/>
</dbReference>
<feature type="domain" description="Rhamnogalacturonase A/B/Epimerase-like pectate lyase" evidence="1">
    <location>
        <begin position="188"/>
        <end position="243"/>
    </location>
</feature>
<organism evidence="2 3">
    <name type="scientific">Fuscibacter oryzae</name>
    <dbReference type="NCBI Taxonomy" id="2803939"/>
    <lineage>
        <taxon>Bacteria</taxon>
        <taxon>Pseudomonadati</taxon>
        <taxon>Pseudomonadota</taxon>
        <taxon>Alphaproteobacteria</taxon>
        <taxon>Rhodobacterales</taxon>
        <taxon>Paracoccaceae</taxon>
        <taxon>Fuscibacter</taxon>
    </lineage>
</organism>
<comment type="caution">
    <text evidence="2">The sequence shown here is derived from an EMBL/GenBank/DDBJ whole genome shotgun (WGS) entry which is preliminary data.</text>
</comment>
<dbReference type="InterPro" id="IPR012334">
    <property type="entry name" value="Pectin_lyas_fold"/>
</dbReference>
<dbReference type="Gene3D" id="2.160.20.10">
    <property type="entry name" value="Single-stranded right-handed beta-helix, Pectin lyase-like"/>
    <property type="match status" value="2"/>
</dbReference>
<protein>
    <submittedName>
        <fullName evidence="2">Right-handed parallel beta-helix repeat-containing protein</fullName>
    </submittedName>
</protein>
<gene>
    <name evidence="2" type="ORF">JI744_01370</name>
</gene>
<accession>A0A8J7MNK2</accession>
<keyword evidence="3" id="KW-1185">Reference proteome</keyword>
<evidence type="ECO:0000259" key="1">
    <source>
        <dbReference type="Pfam" id="PF12708"/>
    </source>
</evidence>
<dbReference type="Proteomes" id="UP000619033">
    <property type="component" value="Unassembled WGS sequence"/>
</dbReference>
<dbReference type="InterPro" id="IPR024535">
    <property type="entry name" value="RHGA/B-epi-like_pectate_lyase"/>
</dbReference>